<comment type="caution">
    <text evidence="1">The sequence shown here is derived from an EMBL/GenBank/DDBJ whole genome shotgun (WGS) entry which is preliminary data.</text>
</comment>
<name>A0AA36CL20_9BILA</name>
<gene>
    <name evidence="1" type="ORF">MSPICULIGERA_LOCUS9468</name>
</gene>
<evidence type="ECO:0000313" key="1">
    <source>
        <dbReference type="EMBL" id="CAJ0571041.1"/>
    </source>
</evidence>
<dbReference type="AlphaFoldDB" id="A0AA36CL20"/>
<dbReference type="EMBL" id="CATQJA010002526">
    <property type="protein sequence ID" value="CAJ0571041.1"/>
    <property type="molecule type" value="Genomic_DNA"/>
</dbReference>
<sequence>MGVIILLGPQYEIKLCDFGGSKSELTEHSNYGCPEKPRCVCRVPDDRASSKTALQEAKNLKEAPFYIFYKQLAFPPYEILPEESCHEASHISDASGSSIPGCFLPDGYVGWAEDETLRLVLGARTTFQDVEELKQAVIEHANDLSKGGIPNALEVTKKLIFYESHEAGINHFKKHANALSLLLPKSAFGTSIKRFAEEALAFYDEKKKLGNEAEKSEAESAFSKRATDNILDQLRHTTNTSSPLLCPGITQLGNIRCATMDDLWKMLIKMQLPLIQLNEHALAAELRCRKLCLGLTGFCER</sequence>
<protein>
    <submittedName>
        <fullName evidence="1">Uncharacterized protein</fullName>
    </submittedName>
</protein>
<keyword evidence="2" id="KW-1185">Reference proteome</keyword>
<proteinExistence type="predicted"/>
<dbReference type="Proteomes" id="UP001177023">
    <property type="component" value="Unassembled WGS sequence"/>
</dbReference>
<accession>A0AA36CL20</accession>
<feature type="non-terminal residue" evidence="1">
    <location>
        <position position="1"/>
    </location>
</feature>
<organism evidence="1 2">
    <name type="scientific">Mesorhabditis spiculigera</name>
    <dbReference type="NCBI Taxonomy" id="96644"/>
    <lineage>
        <taxon>Eukaryota</taxon>
        <taxon>Metazoa</taxon>
        <taxon>Ecdysozoa</taxon>
        <taxon>Nematoda</taxon>
        <taxon>Chromadorea</taxon>
        <taxon>Rhabditida</taxon>
        <taxon>Rhabditina</taxon>
        <taxon>Rhabditomorpha</taxon>
        <taxon>Rhabditoidea</taxon>
        <taxon>Rhabditidae</taxon>
        <taxon>Mesorhabditinae</taxon>
        <taxon>Mesorhabditis</taxon>
    </lineage>
</organism>
<evidence type="ECO:0000313" key="2">
    <source>
        <dbReference type="Proteomes" id="UP001177023"/>
    </source>
</evidence>
<reference evidence="1" key="1">
    <citation type="submission" date="2023-06" db="EMBL/GenBank/DDBJ databases">
        <authorList>
            <person name="Delattre M."/>
        </authorList>
    </citation>
    <scope>NUCLEOTIDE SEQUENCE</scope>
    <source>
        <strain evidence="1">AF72</strain>
    </source>
</reference>